<feature type="transmembrane region" description="Helical" evidence="1">
    <location>
        <begin position="26"/>
        <end position="48"/>
    </location>
</feature>
<keyword evidence="1" id="KW-0472">Membrane</keyword>
<evidence type="ECO:0000313" key="3">
    <source>
        <dbReference type="Proteomes" id="UP000220768"/>
    </source>
</evidence>
<proteinExistence type="predicted"/>
<evidence type="ECO:0000256" key="1">
    <source>
        <dbReference type="SAM" id="Phobius"/>
    </source>
</evidence>
<reference evidence="2 3" key="1">
    <citation type="submission" date="2017-09" db="EMBL/GenBank/DDBJ databases">
        <title>Comparative genomics of rhizobia isolated from Phaseolus vulgaris in China.</title>
        <authorList>
            <person name="Tong W."/>
        </authorList>
    </citation>
    <scope>NUCLEOTIDE SEQUENCE [LARGE SCALE GENOMIC DNA]</scope>
    <source>
        <strain evidence="2 3">C5</strain>
    </source>
</reference>
<sequence length="146" mass="16405">MSVSARLAGLLQDMNRFWRAPGMEEWTGYLISCFHIALQNAVFFMAAVRNDLAFLADWQFAALVLGVIAIIVLLTAALVRTSWRLRRSEIVIRSLNDDLAQATQDLNVERVWRLAGGDSTERPSADSLQELYKILARHHDDASSMA</sequence>
<keyword evidence="3" id="KW-1185">Reference proteome</keyword>
<accession>A0A2A6J867</accession>
<dbReference type="EMBL" id="NWSV01000017">
    <property type="protein sequence ID" value="PDT02044.1"/>
    <property type="molecule type" value="Genomic_DNA"/>
</dbReference>
<dbReference type="AlphaFoldDB" id="A0A2A6J867"/>
<protein>
    <submittedName>
        <fullName evidence="2">Uncharacterized protein</fullName>
    </submittedName>
</protein>
<keyword evidence="1" id="KW-1133">Transmembrane helix</keyword>
<gene>
    <name evidence="2" type="ORF">CO666_22175</name>
</gene>
<dbReference type="Proteomes" id="UP000220768">
    <property type="component" value="Unassembled WGS sequence"/>
</dbReference>
<evidence type="ECO:0000313" key="2">
    <source>
        <dbReference type="EMBL" id="PDT02044.1"/>
    </source>
</evidence>
<comment type="caution">
    <text evidence="2">The sequence shown here is derived from an EMBL/GenBank/DDBJ whole genome shotgun (WGS) entry which is preliminary data.</text>
</comment>
<name>A0A2A6J867_9HYPH</name>
<organism evidence="2 3">
    <name type="scientific">Rhizobium chutanense</name>
    <dbReference type="NCBI Taxonomy" id="2035448"/>
    <lineage>
        <taxon>Bacteria</taxon>
        <taxon>Pseudomonadati</taxon>
        <taxon>Pseudomonadota</taxon>
        <taxon>Alphaproteobacteria</taxon>
        <taxon>Hyphomicrobiales</taxon>
        <taxon>Rhizobiaceae</taxon>
        <taxon>Rhizobium/Agrobacterium group</taxon>
        <taxon>Rhizobium</taxon>
    </lineage>
</organism>
<keyword evidence="1" id="KW-0812">Transmembrane</keyword>
<feature type="transmembrane region" description="Helical" evidence="1">
    <location>
        <begin position="60"/>
        <end position="79"/>
    </location>
</feature>